<gene>
    <name evidence="1" type="ORF">BTN85_0660</name>
</gene>
<dbReference type="InParanoid" id="A0A1Q6DUZ3"/>
<comment type="caution">
    <text evidence="1">The sequence shown here is derived from an EMBL/GenBank/DDBJ whole genome shotgun (WGS) entry which is preliminary data.</text>
</comment>
<sequence>MRAEKTIVCRITEPNKGELEVLKRGVQNRVQQCIRGEEVGIYSATA</sequence>
<accession>A0A1Q6DUZ3</accession>
<dbReference type="Proteomes" id="UP000185744">
    <property type="component" value="Unassembled WGS sequence"/>
</dbReference>
<reference evidence="1" key="1">
    <citation type="submission" date="2016-12" db="EMBL/GenBank/DDBJ databases">
        <title>Discovery of methanogenic haloarchaea.</title>
        <authorList>
            <person name="Sorokin D.Y."/>
            <person name="Makarova K.S."/>
            <person name="Abbas B."/>
            <person name="Ferrer M."/>
            <person name="Golyshin P.N."/>
        </authorList>
    </citation>
    <scope>NUCLEOTIDE SEQUENCE [LARGE SCALE GENOMIC DNA]</scope>
    <source>
        <strain evidence="1">HMET1</strain>
    </source>
</reference>
<evidence type="ECO:0000313" key="2">
    <source>
        <dbReference type="Proteomes" id="UP000185744"/>
    </source>
</evidence>
<dbReference type="EMBL" id="MSDW01000001">
    <property type="protein sequence ID" value="OKY78175.1"/>
    <property type="molecule type" value="Genomic_DNA"/>
</dbReference>
<dbReference type="AlphaFoldDB" id="A0A1Q6DUZ3"/>
<keyword evidence="2" id="KW-1185">Reference proteome</keyword>
<name>A0A1Q6DUZ3_METT1</name>
<proteinExistence type="predicted"/>
<organism evidence="1 2">
    <name type="scientific">Methanohalarchaeum thermophilum</name>
    <dbReference type="NCBI Taxonomy" id="1903181"/>
    <lineage>
        <taxon>Archaea</taxon>
        <taxon>Methanobacteriati</taxon>
        <taxon>Methanobacteriota</taxon>
        <taxon>Methanonatronarchaeia</taxon>
        <taxon>Methanonatronarchaeales</taxon>
        <taxon>Methanonatronarchaeaceae</taxon>
        <taxon>Candidatus Methanohalarchaeum</taxon>
    </lineage>
</organism>
<evidence type="ECO:0000313" key="1">
    <source>
        <dbReference type="EMBL" id="OKY78175.1"/>
    </source>
</evidence>
<protein>
    <submittedName>
        <fullName evidence="1">Uncharacterized protein</fullName>
    </submittedName>
</protein>